<reference evidence="1" key="1">
    <citation type="submission" date="2014-11" db="EMBL/GenBank/DDBJ databases">
        <authorList>
            <person name="Amaro Gonzalez C."/>
        </authorList>
    </citation>
    <scope>NUCLEOTIDE SEQUENCE</scope>
</reference>
<proteinExistence type="predicted"/>
<sequence>MASGLQLVIFQYFTAKLGILQNLNVNVNLACGHIFIINYTAHAIKSVCFSLLVYIPLSLKSLHVSAQNSRFL</sequence>
<protein>
    <submittedName>
        <fullName evidence="1">Uncharacterized protein</fullName>
    </submittedName>
</protein>
<evidence type="ECO:0000313" key="1">
    <source>
        <dbReference type="EMBL" id="JAH61764.1"/>
    </source>
</evidence>
<dbReference type="EMBL" id="GBXM01046813">
    <property type="protein sequence ID" value="JAH61764.1"/>
    <property type="molecule type" value="Transcribed_RNA"/>
</dbReference>
<dbReference type="AlphaFoldDB" id="A0A0E9U7A0"/>
<accession>A0A0E9U7A0</accession>
<organism evidence="1">
    <name type="scientific">Anguilla anguilla</name>
    <name type="common">European freshwater eel</name>
    <name type="synonym">Muraena anguilla</name>
    <dbReference type="NCBI Taxonomy" id="7936"/>
    <lineage>
        <taxon>Eukaryota</taxon>
        <taxon>Metazoa</taxon>
        <taxon>Chordata</taxon>
        <taxon>Craniata</taxon>
        <taxon>Vertebrata</taxon>
        <taxon>Euteleostomi</taxon>
        <taxon>Actinopterygii</taxon>
        <taxon>Neopterygii</taxon>
        <taxon>Teleostei</taxon>
        <taxon>Anguilliformes</taxon>
        <taxon>Anguillidae</taxon>
        <taxon>Anguilla</taxon>
    </lineage>
</organism>
<name>A0A0E9U7A0_ANGAN</name>
<reference evidence="1" key="2">
    <citation type="journal article" date="2015" name="Fish Shellfish Immunol.">
        <title>Early steps in the European eel (Anguilla anguilla)-Vibrio vulnificus interaction in the gills: Role of the RtxA13 toxin.</title>
        <authorList>
            <person name="Callol A."/>
            <person name="Pajuelo D."/>
            <person name="Ebbesson L."/>
            <person name="Teles M."/>
            <person name="MacKenzie S."/>
            <person name="Amaro C."/>
        </authorList>
    </citation>
    <scope>NUCLEOTIDE SEQUENCE</scope>
</reference>